<dbReference type="SMART" id="SM00249">
    <property type="entry name" value="PHD"/>
    <property type="match status" value="3"/>
</dbReference>
<evidence type="ECO:0000256" key="4">
    <source>
        <dbReference type="ARBA" id="ARBA00022771"/>
    </source>
</evidence>
<feature type="compositionally biased region" description="Basic and acidic residues" evidence="9">
    <location>
        <begin position="1703"/>
        <end position="1717"/>
    </location>
</feature>
<feature type="region of interest" description="Disordered" evidence="9">
    <location>
        <begin position="2093"/>
        <end position="2139"/>
    </location>
</feature>
<dbReference type="EMBL" id="JALJOU010000032">
    <property type="protein sequence ID" value="KAK9834262.1"/>
    <property type="molecule type" value="Genomic_DNA"/>
</dbReference>
<dbReference type="InterPro" id="IPR003349">
    <property type="entry name" value="JmjN"/>
</dbReference>
<keyword evidence="2" id="KW-0479">Metal-binding</keyword>
<dbReference type="PANTHER" id="PTHR10694:SF133">
    <property type="entry name" value="LYSINE-SPECIFIC DEMETHYLASE JMJ17"/>
    <property type="match status" value="1"/>
</dbReference>
<dbReference type="Pfam" id="PF02928">
    <property type="entry name" value="zf-C5HC2"/>
    <property type="match status" value="1"/>
</dbReference>
<feature type="domain" description="PHD-type" evidence="10">
    <location>
        <begin position="254"/>
        <end position="304"/>
    </location>
</feature>
<feature type="compositionally biased region" description="Low complexity" evidence="9">
    <location>
        <begin position="1464"/>
        <end position="1477"/>
    </location>
</feature>
<accession>A0AAW1RKJ7</accession>
<dbReference type="Gene3D" id="2.30.30.1150">
    <property type="match status" value="1"/>
</dbReference>
<evidence type="ECO:0000256" key="1">
    <source>
        <dbReference type="ARBA" id="ARBA00004123"/>
    </source>
</evidence>
<evidence type="ECO:0000313" key="14">
    <source>
        <dbReference type="EMBL" id="KAK9834262.1"/>
    </source>
</evidence>
<keyword evidence="8" id="KW-0175">Coiled coil</keyword>
<dbReference type="InterPro" id="IPR013637">
    <property type="entry name" value="Lys_sp_deMease-like_dom"/>
</dbReference>
<dbReference type="GO" id="GO:0008270">
    <property type="term" value="F:zinc ion binding"/>
    <property type="evidence" value="ECO:0007669"/>
    <property type="project" value="UniProtKB-KW"/>
</dbReference>
<feature type="domain" description="ARID" evidence="11">
    <location>
        <begin position="76"/>
        <end position="167"/>
    </location>
</feature>
<dbReference type="GO" id="GO:0003677">
    <property type="term" value="F:DNA binding"/>
    <property type="evidence" value="ECO:0007669"/>
    <property type="project" value="InterPro"/>
</dbReference>
<feature type="region of interest" description="Disordered" evidence="9">
    <location>
        <begin position="1071"/>
        <end position="1096"/>
    </location>
</feature>
<dbReference type="SMART" id="SM00558">
    <property type="entry name" value="JmjC"/>
    <property type="match status" value="1"/>
</dbReference>
<evidence type="ECO:0000259" key="13">
    <source>
        <dbReference type="PROSITE" id="PS51184"/>
    </source>
</evidence>
<dbReference type="SMART" id="SM00545">
    <property type="entry name" value="JmjN"/>
    <property type="match status" value="1"/>
</dbReference>
<organism evidence="14 15">
    <name type="scientific">Elliptochloris bilobata</name>
    <dbReference type="NCBI Taxonomy" id="381761"/>
    <lineage>
        <taxon>Eukaryota</taxon>
        <taxon>Viridiplantae</taxon>
        <taxon>Chlorophyta</taxon>
        <taxon>core chlorophytes</taxon>
        <taxon>Trebouxiophyceae</taxon>
        <taxon>Trebouxiophyceae incertae sedis</taxon>
        <taxon>Elliptochloris clade</taxon>
        <taxon>Elliptochloris</taxon>
    </lineage>
</organism>
<dbReference type="GO" id="GO:0000785">
    <property type="term" value="C:chromatin"/>
    <property type="evidence" value="ECO:0007669"/>
    <property type="project" value="TreeGrafter"/>
</dbReference>
<dbReference type="Gene3D" id="2.60.120.650">
    <property type="entry name" value="Cupin"/>
    <property type="match status" value="1"/>
</dbReference>
<name>A0AAW1RKJ7_9CHLO</name>
<evidence type="ECO:0008006" key="16">
    <source>
        <dbReference type="Google" id="ProtNLM"/>
    </source>
</evidence>
<feature type="domain" description="JmjC" evidence="13">
    <location>
        <begin position="391"/>
        <end position="560"/>
    </location>
</feature>
<dbReference type="Proteomes" id="UP001445335">
    <property type="component" value="Unassembled WGS sequence"/>
</dbReference>
<dbReference type="CDD" id="cd16100">
    <property type="entry name" value="ARID"/>
    <property type="match status" value="1"/>
</dbReference>
<comment type="subcellular location">
    <subcellularLocation>
        <location evidence="1">Nucleus</location>
    </subcellularLocation>
</comment>
<dbReference type="GO" id="GO:0032452">
    <property type="term" value="F:histone demethylase activity"/>
    <property type="evidence" value="ECO:0007669"/>
    <property type="project" value="TreeGrafter"/>
</dbReference>
<dbReference type="Pfam" id="PF02373">
    <property type="entry name" value="JmjC"/>
    <property type="match status" value="1"/>
</dbReference>
<comment type="caution">
    <text evidence="14">The sequence shown here is derived from an EMBL/GenBank/DDBJ whole genome shotgun (WGS) entry which is preliminary data.</text>
</comment>
<evidence type="ECO:0000256" key="7">
    <source>
        <dbReference type="PROSITE-ProRule" id="PRU00146"/>
    </source>
</evidence>
<dbReference type="InterPro" id="IPR019787">
    <property type="entry name" value="Znf_PHD-finger"/>
</dbReference>
<dbReference type="Pfam" id="PF08429">
    <property type="entry name" value="PLU-1"/>
    <property type="match status" value="1"/>
</dbReference>
<dbReference type="Pfam" id="PF02375">
    <property type="entry name" value="JmjN"/>
    <property type="match status" value="1"/>
</dbReference>
<sequence>MEMELPNAPIFRPTAAQWEDPLAYLASIRQRAEPYGICKVVPPSGWRPPCAIDRKAFRFKTRIQSVHELQLRAGCKAEAEVFAQSYQAWLVAKGRPPRRNPVLAGQEVDLAQLYRLVMRRGGYNKATEDKAWRDVCRIMQFTDRNGAASTLRQAYLKHLLAYEEDCTGRGGAGAAPPAKLAVRRDPGQARFDAMLAAADDATEAAEILGALMGGARGVGGAEPPRKRLKTEDASPAKAVANGADRIRVPDNIFELLCELCGGGHHENQIILCDRCDRGCHLFCLTPPLDAVPEGEWVCPLCRAEDAASSAFKEGQEYTLAEFERIATDFKVNTFGSEAAARKVTWQAAEAAFWEIVEEGEEPVEVLYGADLDTNVLGSGFPRRGARLGDDAYAEAPWNLNNLPAAAGEHGSMLRHLGDVVPGVTTPWLYVGMLFSSFAWHIEDHMFYSINYHHWGEPKRWYGVPATAAGAFEAAFREELPEQFERQPDLLFHLVAMLSPAALRRRDVPVYGVLQEEGEFVITFPGAFHGGVNLGLNCAEAVNFAPADWLRFGAAGCARYRAHRKPSLLCYEWLVLKVAEEETSQVASYWVAAELRRLLDEEREWRCRLWAQGCRRARRVEQAVGMDPGARDDAECAICRQYVHLSAVECDCCPGRRTCLRHAVTLCECAPERWRLAFRLSLGELEALTEGAAARVPPGFAAEMDAIASTSPEAPAAEAAPAEPMNVDNGAATGPSEPKQAAKSVERGCSTEAPEPSPAPEEKPPPSGKAAKGKAGRKSFERRVAATRLTRAAIREQEEREAEAALAEGELAALEAFSALAELASHAEAEAAAVTPPAPEALPAAASAAAAATPGPANAAPDAAAGEAAALTPNPYPYPTPGVQPTQATPVRAAGTEVEGWMAQLHAQHAEWVECGEALLAEGGAKVAELDALIAGAEQFLWGLADLAAGVPALADRLRAAKTWVSKVNGFLRNKPTLEALEPIVAWEPPPVYVSGYSKLRDGCAAARIWREKARAADPTREDWAPADLKALESLAAEASRIYVALPEAKPMRERVAAGRKLADAIRASLPVRDPAGGRHRRPPASSAAAQAAAELRPPEVTRDHLRALLAQATALRLSLPELEPLTAAVAQLDDLHARCVELARRRPELAELEALEADADDLLGAVPELEPLRALLGKALEWRERARAMTAQRVPLKRLRELLHAGLRLGASLPQVDELRREIRRREWEEAARKAMGNKQTLVALHELLADAAAVGAEETQQASALHVEMEGTAAAGAVAAPRAAPLKQLSELAVLVADASRLNMRLERLTQANAALAAARAWARAARAATTLAPSGQPAQRLPFEQVEEMLEEYDEAAVVELPEAAGLRDARDAAVAWDALARAELVRLDSADRVDALQELVERGAALAVAPQELPRAQAAATALRWAARARETLAALAACAADAAAAAATATAARDAATAGGAGKAAGPVAAGGTSDVPGVKVEEPGAARPAAPRAPTLAEVAALAAEGDALDISGGYGPDPALGQRLKGVVAAGKAWEAAADAMLRARKVGAESETAAEEVEELLRQGRALGLRLGGLPRLAAALDAALAWQAAATRALRPGARPTFRQVAQLLGSAGGLLLSSDLHPGIYAAVAAGEAWQEKARRALAKRNSGQKLSRCLAWLLSSLDRALEQLDQLEARAQEQEAHEGEEAEPAARTSAERAAEEAASPGDEHYVENENELFCVCQQPYNVDTAMISCDACAEWYHLRCVGLTQSLARTLRRYRCPLCAALRGEPNQLDAAVGRTRRTRRPERAALEALVEEAAELPCVVPEQAALEQAIDRFDRWQAAVDDMVFAHEAACLLEARPPAANPDPNYDPDADPPPRRATAAALSQAAKSALSLELDCGELAGRVLTALRSERWRGRVHDALHARSKPTADALVKLVREGEAAGIQLQADAVGAAFARRVADALHWLTRCRQLIGELGALGDDDAALELKLQAASALEAEAGELPCSVHRDVEKLQEACKLWCLCRQPYNADRPMLACDYCNDWFHWECVGLDAPGDDEDDEDVAPRDFRCPACCAKAGEAYHLMQRLPKQSIASVRAMGLSMPSPPRAPPPPPPPPPPPLPPPQQQQQKQPPVYSAPPVYGYGTG</sequence>
<dbReference type="SMART" id="SM01014">
    <property type="entry name" value="ARID"/>
    <property type="match status" value="1"/>
</dbReference>
<evidence type="ECO:0000256" key="3">
    <source>
        <dbReference type="ARBA" id="ARBA00022737"/>
    </source>
</evidence>
<dbReference type="SMART" id="SM00501">
    <property type="entry name" value="BRIGHT"/>
    <property type="match status" value="1"/>
</dbReference>
<keyword evidence="15" id="KW-1185">Reference proteome</keyword>
<dbReference type="PROSITE" id="PS51184">
    <property type="entry name" value="JMJC"/>
    <property type="match status" value="1"/>
</dbReference>
<keyword evidence="3" id="KW-0677">Repeat</keyword>
<dbReference type="InterPro" id="IPR001606">
    <property type="entry name" value="ARID_dom"/>
</dbReference>
<dbReference type="InterPro" id="IPR003347">
    <property type="entry name" value="JmjC_dom"/>
</dbReference>
<evidence type="ECO:0000259" key="11">
    <source>
        <dbReference type="PROSITE" id="PS51011"/>
    </source>
</evidence>
<evidence type="ECO:0000259" key="10">
    <source>
        <dbReference type="PROSITE" id="PS50016"/>
    </source>
</evidence>
<keyword evidence="6" id="KW-0539">Nucleus</keyword>
<feature type="domain" description="JmjN" evidence="12">
    <location>
        <begin position="8"/>
        <end position="49"/>
    </location>
</feature>
<keyword evidence="5" id="KW-0862">Zinc</keyword>
<evidence type="ECO:0000256" key="9">
    <source>
        <dbReference type="SAM" id="MobiDB-lite"/>
    </source>
</evidence>
<evidence type="ECO:0000256" key="5">
    <source>
        <dbReference type="ARBA" id="ARBA00022833"/>
    </source>
</evidence>
<evidence type="ECO:0000256" key="2">
    <source>
        <dbReference type="ARBA" id="ARBA00022723"/>
    </source>
</evidence>
<evidence type="ECO:0000256" key="8">
    <source>
        <dbReference type="SAM" id="Coils"/>
    </source>
</evidence>
<proteinExistence type="predicted"/>
<dbReference type="InterPro" id="IPR011011">
    <property type="entry name" value="Znf_FYVE_PHD"/>
</dbReference>
<feature type="domain" description="PHD-type" evidence="10">
    <location>
        <begin position="2013"/>
        <end position="2070"/>
    </location>
</feature>
<dbReference type="PROSITE" id="PS51011">
    <property type="entry name" value="ARID"/>
    <property type="match status" value="1"/>
</dbReference>
<feature type="compositionally biased region" description="Low complexity" evidence="9">
    <location>
        <begin position="1084"/>
        <end position="1093"/>
    </location>
</feature>
<dbReference type="InterPro" id="IPR004198">
    <property type="entry name" value="Znf_C5HC2"/>
</dbReference>
<dbReference type="CDD" id="cd15543">
    <property type="entry name" value="PHD_RSF1"/>
    <property type="match status" value="1"/>
</dbReference>
<feature type="coiled-coil region" evidence="8">
    <location>
        <begin position="1293"/>
        <end position="1320"/>
    </location>
</feature>
<dbReference type="PANTHER" id="PTHR10694">
    <property type="entry name" value="LYSINE-SPECIFIC DEMETHYLASE"/>
    <property type="match status" value="1"/>
</dbReference>
<reference evidence="14 15" key="1">
    <citation type="journal article" date="2024" name="Nat. Commun.">
        <title>Phylogenomics reveals the evolutionary origins of lichenization in chlorophyte algae.</title>
        <authorList>
            <person name="Puginier C."/>
            <person name="Libourel C."/>
            <person name="Otte J."/>
            <person name="Skaloud P."/>
            <person name="Haon M."/>
            <person name="Grisel S."/>
            <person name="Petersen M."/>
            <person name="Berrin J.G."/>
            <person name="Delaux P.M."/>
            <person name="Dal Grande F."/>
            <person name="Keller J."/>
        </authorList>
    </citation>
    <scope>NUCLEOTIDE SEQUENCE [LARGE SCALE GENOMIC DNA]</scope>
    <source>
        <strain evidence="14 15">SAG 245.80</strain>
    </source>
</reference>
<feature type="region of interest" description="Disordered" evidence="9">
    <location>
        <begin position="1685"/>
        <end position="1717"/>
    </location>
</feature>
<feature type="region of interest" description="Disordered" evidence="9">
    <location>
        <begin position="1464"/>
        <end position="1497"/>
    </location>
</feature>
<dbReference type="SUPFAM" id="SSF51197">
    <property type="entry name" value="Clavaminate synthase-like"/>
    <property type="match status" value="1"/>
</dbReference>
<dbReference type="GO" id="GO:0005634">
    <property type="term" value="C:nucleus"/>
    <property type="evidence" value="ECO:0007669"/>
    <property type="project" value="UniProtKB-SubCell"/>
</dbReference>
<feature type="region of interest" description="Disordered" evidence="9">
    <location>
        <begin position="1851"/>
        <end position="1871"/>
    </location>
</feature>
<dbReference type="Pfam" id="PF01388">
    <property type="entry name" value="ARID"/>
    <property type="match status" value="1"/>
</dbReference>
<dbReference type="SUPFAM" id="SSF46774">
    <property type="entry name" value="ARID-like"/>
    <property type="match status" value="1"/>
</dbReference>
<evidence type="ECO:0000313" key="15">
    <source>
        <dbReference type="Proteomes" id="UP001445335"/>
    </source>
</evidence>
<dbReference type="InterPro" id="IPR019786">
    <property type="entry name" value="Zinc_finger_PHD-type_CS"/>
</dbReference>
<dbReference type="Gene3D" id="3.30.40.10">
    <property type="entry name" value="Zinc/RING finger domain, C3HC4 (zinc finger)"/>
    <property type="match status" value="2"/>
</dbReference>
<dbReference type="SUPFAM" id="SSF57903">
    <property type="entry name" value="FYVE/PHD zinc finger"/>
    <property type="match status" value="3"/>
</dbReference>
<protein>
    <recommendedName>
        <fullName evidence="16">[Histone H3]-trimethyl-L-lysine(4) demethylase</fullName>
    </recommendedName>
</protein>
<dbReference type="InterPro" id="IPR013083">
    <property type="entry name" value="Znf_RING/FYVE/PHD"/>
</dbReference>
<dbReference type="Pfam" id="PF00628">
    <property type="entry name" value="PHD"/>
    <property type="match status" value="3"/>
</dbReference>
<feature type="domain" description="PHD-type" evidence="10">
    <location>
        <begin position="1725"/>
        <end position="1776"/>
    </location>
</feature>
<dbReference type="PROSITE" id="PS01359">
    <property type="entry name" value="ZF_PHD_1"/>
    <property type="match status" value="2"/>
</dbReference>
<feature type="compositionally biased region" description="Pro residues" evidence="9">
    <location>
        <begin position="2097"/>
        <end position="2118"/>
    </location>
</feature>
<dbReference type="InterPro" id="IPR036431">
    <property type="entry name" value="ARID_dom_sf"/>
</dbReference>
<dbReference type="Gene3D" id="1.10.150.60">
    <property type="entry name" value="ARID DNA-binding domain"/>
    <property type="match status" value="1"/>
</dbReference>
<feature type="compositionally biased region" description="Low complexity" evidence="9">
    <location>
        <begin position="711"/>
        <end position="723"/>
    </location>
</feature>
<dbReference type="PROSITE" id="PS51183">
    <property type="entry name" value="JMJN"/>
    <property type="match status" value="1"/>
</dbReference>
<gene>
    <name evidence="14" type="ORF">WJX81_001479</name>
</gene>
<dbReference type="GO" id="GO:0010468">
    <property type="term" value="P:regulation of gene expression"/>
    <property type="evidence" value="ECO:0007669"/>
    <property type="project" value="TreeGrafter"/>
</dbReference>
<dbReference type="InterPro" id="IPR001965">
    <property type="entry name" value="Znf_PHD"/>
</dbReference>
<dbReference type="PROSITE" id="PS50016">
    <property type="entry name" value="ZF_PHD_2"/>
    <property type="match status" value="3"/>
</dbReference>
<evidence type="ECO:0000256" key="6">
    <source>
        <dbReference type="ARBA" id="ARBA00023242"/>
    </source>
</evidence>
<keyword evidence="4 7" id="KW-0863">Zinc-finger</keyword>
<feature type="region of interest" description="Disordered" evidence="9">
    <location>
        <begin position="708"/>
        <end position="783"/>
    </location>
</feature>
<evidence type="ECO:0000259" key="12">
    <source>
        <dbReference type="PROSITE" id="PS51183"/>
    </source>
</evidence>